<name>A6J4H8_RAT</name>
<protein>
    <submittedName>
        <fullName evidence="2">RCG58122</fullName>
    </submittedName>
</protein>
<feature type="region of interest" description="Disordered" evidence="1">
    <location>
        <begin position="46"/>
        <end position="93"/>
    </location>
</feature>
<evidence type="ECO:0000256" key="1">
    <source>
        <dbReference type="SAM" id="MobiDB-lite"/>
    </source>
</evidence>
<reference evidence="3" key="1">
    <citation type="submission" date="2005-09" db="EMBL/GenBank/DDBJ databases">
        <authorList>
            <person name="Mural R.J."/>
            <person name="Li P.W."/>
            <person name="Adams M.D."/>
            <person name="Amanatides P.G."/>
            <person name="Baden-Tillson H."/>
            <person name="Barnstead M."/>
            <person name="Chin S.H."/>
            <person name="Dew I."/>
            <person name="Evans C.A."/>
            <person name="Ferriera S."/>
            <person name="Flanigan M."/>
            <person name="Fosler C."/>
            <person name="Glodek A."/>
            <person name="Gu Z."/>
            <person name="Holt R.A."/>
            <person name="Jennings D."/>
            <person name="Kraft C.L."/>
            <person name="Lu F."/>
            <person name="Nguyen T."/>
            <person name="Nusskern D.R."/>
            <person name="Pfannkoch C.M."/>
            <person name="Sitter C."/>
            <person name="Sutton G.G."/>
            <person name="Venter J.C."/>
            <person name="Wang Z."/>
            <person name="Woodage T."/>
            <person name="Zheng X.H."/>
            <person name="Zhong F."/>
        </authorList>
    </citation>
    <scope>NUCLEOTIDE SEQUENCE [LARGE SCALE GENOMIC DNA]</scope>
    <source>
        <strain>BN</strain>
        <strain evidence="3">Sprague-Dawley</strain>
    </source>
</reference>
<proteinExistence type="predicted"/>
<dbReference type="AlphaFoldDB" id="A6J4H8"/>
<gene>
    <name evidence="2" type="ORF">rCG_58122</name>
</gene>
<dbReference type="EMBL" id="CH473975">
    <property type="protein sequence ID" value="EDL95501.1"/>
    <property type="molecule type" value="Genomic_DNA"/>
</dbReference>
<sequence length="93" mass="10536">MDSQSRWTSIPEFSFSFSSRQDFMLADCLKMPFVRGPFWLRKESMSWEEAKETDSSGTLHTPHRGGACLPGLPEGQGVRAEGLEPDERREGLE</sequence>
<evidence type="ECO:0000313" key="3">
    <source>
        <dbReference type="Proteomes" id="UP000234681"/>
    </source>
</evidence>
<accession>A6J4H8</accession>
<evidence type="ECO:0000313" key="2">
    <source>
        <dbReference type="EMBL" id="EDL95501.1"/>
    </source>
</evidence>
<feature type="compositionally biased region" description="Basic and acidic residues" evidence="1">
    <location>
        <begin position="81"/>
        <end position="93"/>
    </location>
</feature>
<organism evidence="2 3">
    <name type="scientific">Rattus norvegicus</name>
    <name type="common">Rat</name>
    <dbReference type="NCBI Taxonomy" id="10116"/>
    <lineage>
        <taxon>Eukaryota</taxon>
        <taxon>Metazoa</taxon>
        <taxon>Chordata</taxon>
        <taxon>Craniata</taxon>
        <taxon>Vertebrata</taxon>
        <taxon>Euteleostomi</taxon>
        <taxon>Mammalia</taxon>
        <taxon>Eutheria</taxon>
        <taxon>Euarchontoglires</taxon>
        <taxon>Glires</taxon>
        <taxon>Rodentia</taxon>
        <taxon>Myomorpha</taxon>
        <taxon>Muroidea</taxon>
        <taxon>Muridae</taxon>
        <taxon>Murinae</taxon>
        <taxon>Rattus</taxon>
    </lineage>
</organism>
<dbReference type="Proteomes" id="UP000234681">
    <property type="component" value="Chromosome 8"/>
</dbReference>